<protein>
    <submittedName>
        <fullName evidence="1">Uncharacterized protein</fullName>
    </submittedName>
</protein>
<gene>
    <name evidence="1" type="ORF">GOP47_0025354</name>
</gene>
<reference evidence="1" key="1">
    <citation type="submission" date="2021-01" db="EMBL/GenBank/DDBJ databases">
        <title>Adiantum capillus-veneris genome.</title>
        <authorList>
            <person name="Fang Y."/>
            <person name="Liao Q."/>
        </authorList>
    </citation>
    <scope>NUCLEOTIDE SEQUENCE</scope>
    <source>
        <strain evidence="1">H3</strain>
        <tissue evidence="1">Leaf</tissue>
    </source>
</reference>
<comment type="caution">
    <text evidence="1">The sequence shown here is derived from an EMBL/GenBank/DDBJ whole genome shotgun (WGS) entry which is preliminary data.</text>
</comment>
<proteinExistence type="predicted"/>
<name>A0A9D4Z2W8_ADICA</name>
<accession>A0A9D4Z2W8</accession>
<evidence type="ECO:0000313" key="1">
    <source>
        <dbReference type="EMBL" id="KAI5059035.1"/>
    </source>
</evidence>
<sequence>MEKEAAAVAAWKEAKRLEVEDQHVAANAAARAEESLALRNMISLLVDRTGPSSEPDYSQ</sequence>
<dbReference type="AlphaFoldDB" id="A0A9D4Z2W8"/>
<dbReference type="Proteomes" id="UP000886520">
    <property type="component" value="Chromosome 25"/>
</dbReference>
<keyword evidence="2" id="KW-1185">Reference proteome</keyword>
<organism evidence="1 2">
    <name type="scientific">Adiantum capillus-veneris</name>
    <name type="common">Maidenhair fern</name>
    <dbReference type="NCBI Taxonomy" id="13818"/>
    <lineage>
        <taxon>Eukaryota</taxon>
        <taxon>Viridiplantae</taxon>
        <taxon>Streptophyta</taxon>
        <taxon>Embryophyta</taxon>
        <taxon>Tracheophyta</taxon>
        <taxon>Polypodiopsida</taxon>
        <taxon>Polypodiidae</taxon>
        <taxon>Polypodiales</taxon>
        <taxon>Pteridineae</taxon>
        <taxon>Pteridaceae</taxon>
        <taxon>Vittarioideae</taxon>
        <taxon>Adiantum</taxon>
    </lineage>
</organism>
<evidence type="ECO:0000313" key="2">
    <source>
        <dbReference type="Proteomes" id="UP000886520"/>
    </source>
</evidence>
<dbReference type="EMBL" id="JABFUD020000025">
    <property type="protein sequence ID" value="KAI5059035.1"/>
    <property type="molecule type" value="Genomic_DNA"/>
</dbReference>